<protein>
    <submittedName>
        <fullName evidence="3">Bifunctional oligoribonuclease and PAP phosphatase nrnA</fullName>
        <ecNumber evidence="3">3.1.-.-</ecNumber>
    </submittedName>
</protein>
<proteinExistence type="predicted"/>
<evidence type="ECO:0000313" key="3">
    <source>
        <dbReference type="EMBL" id="CUP75269.1"/>
    </source>
</evidence>
<dbReference type="GO" id="GO:0016787">
    <property type="term" value="F:hydrolase activity"/>
    <property type="evidence" value="ECO:0007669"/>
    <property type="project" value="UniProtKB-KW"/>
</dbReference>
<dbReference type="PANTHER" id="PTHR47618">
    <property type="entry name" value="BIFUNCTIONAL OLIGORIBONUCLEASE AND PAP PHOSPHATASE NRNA"/>
    <property type="match status" value="1"/>
</dbReference>
<dbReference type="STRING" id="88431.ERS852423_02236"/>
<evidence type="ECO:0000313" key="4">
    <source>
        <dbReference type="Proteomes" id="UP000095485"/>
    </source>
</evidence>
<organism evidence="3 4">
    <name type="scientific">Dorea longicatena</name>
    <dbReference type="NCBI Taxonomy" id="88431"/>
    <lineage>
        <taxon>Bacteria</taxon>
        <taxon>Bacillati</taxon>
        <taxon>Bacillota</taxon>
        <taxon>Clostridia</taxon>
        <taxon>Lachnospirales</taxon>
        <taxon>Lachnospiraceae</taxon>
        <taxon>Dorea</taxon>
    </lineage>
</organism>
<evidence type="ECO:0000259" key="2">
    <source>
        <dbReference type="Pfam" id="PF02272"/>
    </source>
</evidence>
<dbReference type="Gene3D" id="3.90.1640.10">
    <property type="entry name" value="inorganic pyrophosphatase (n-terminal core)"/>
    <property type="match status" value="1"/>
</dbReference>
<feature type="domain" description="DDH" evidence="1">
    <location>
        <begin position="12"/>
        <end position="152"/>
    </location>
</feature>
<keyword evidence="3" id="KW-0378">Hydrolase</keyword>
<gene>
    <name evidence="3" type="primary">nrnA_1</name>
    <name evidence="3" type="ORF">ERS852526_01882</name>
</gene>
<dbReference type="RefSeq" id="WP_055283424.1">
    <property type="nucleotide sequence ID" value="NZ_CZAY01000013.1"/>
</dbReference>
<dbReference type="GeneID" id="96229166"/>
<dbReference type="Pfam" id="PF01368">
    <property type="entry name" value="DHH"/>
    <property type="match status" value="1"/>
</dbReference>
<dbReference type="Pfam" id="PF02272">
    <property type="entry name" value="DHHA1"/>
    <property type="match status" value="1"/>
</dbReference>
<dbReference type="Gene3D" id="3.10.310.30">
    <property type="match status" value="1"/>
</dbReference>
<dbReference type="EC" id="3.1.-.-" evidence="3"/>
<accession>A0A174QYK6</accession>
<sequence length="323" mass="36023">MLNKVLENVSTIAIGGHIRPDGDCVGSCVGLGQYIRENYNDKTVDIYLKDIPESFHFLNGTETILESVDNEEKIYDLFISLDCGDTDRLEYSKPLFVKAKHTFCVDHHISNIGFAEVNHIVPEASSTSELVYGLLDEEKISKNVAEALYLGIVHDTGVFQYSCAGPETFRVAAKLLEKGIDAPKIIEETFYAKSYAQNLVMGRALMESILFLNGTGIASFIRKDVMEFYGVGPKDLEGIVSQLRITEGVEVAVFMYELRQNEFKVSLRSKEKVDVSRIAQYFGGGGHKKAAGFTMTGTPFDVLNNLSKQIEVQMEKLEKTQEQ</sequence>
<dbReference type="InterPro" id="IPR001667">
    <property type="entry name" value="DDH_dom"/>
</dbReference>
<dbReference type="InterPro" id="IPR051319">
    <property type="entry name" value="Oligoribo/pAp-PDE_c-di-AMP_PDE"/>
</dbReference>
<dbReference type="OrthoDB" id="9803668at2"/>
<dbReference type="InterPro" id="IPR038763">
    <property type="entry name" value="DHH_sf"/>
</dbReference>
<dbReference type="Proteomes" id="UP000095485">
    <property type="component" value="Unassembled WGS sequence"/>
</dbReference>
<reference evidence="3 4" key="1">
    <citation type="submission" date="2015-09" db="EMBL/GenBank/DDBJ databases">
        <authorList>
            <consortium name="Pathogen Informatics"/>
        </authorList>
    </citation>
    <scope>NUCLEOTIDE SEQUENCE [LARGE SCALE GENOMIC DNA]</scope>
    <source>
        <strain evidence="3 4">2789STDY5834914</strain>
    </source>
</reference>
<dbReference type="SUPFAM" id="SSF64182">
    <property type="entry name" value="DHH phosphoesterases"/>
    <property type="match status" value="1"/>
</dbReference>
<dbReference type="AlphaFoldDB" id="A0A174QYK6"/>
<dbReference type="PANTHER" id="PTHR47618:SF1">
    <property type="entry name" value="BIFUNCTIONAL OLIGORIBONUCLEASE AND PAP PHOSPHATASE NRNA"/>
    <property type="match status" value="1"/>
</dbReference>
<dbReference type="EMBL" id="CZAY01000013">
    <property type="protein sequence ID" value="CUP75269.1"/>
    <property type="molecule type" value="Genomic_DNA"/>
</dbReference>
<evidence type="ECO:0000259" key="1">
    <source>
        <dbReference type="Pfam" id="PF01368"/>
    </source>
</evidence>
<dbReference type="InterPro" id="IPR003156">
    <property type="entry name" value="DHHA1_dom"/>
</dbReference>
<feature type="domain" description="DHHA1" evidence="2">
    <location>
        <begin position="229"/>
        <end position="310"/>
    </location>
</feature>
<name>A0A174QYK6_9FIRM</name>
<dbReference type="GO" id="GO:0003676">
    <property type="term" value="F:nucleic acid binding"/>
    <property type="evidence" value="ECO:0007669"/>
    <property type="project" value="InterPro"/>
</dbReference>